<dbReference type="SUPFAM" id="SSF49373">
    <property type="entry name" value="Invasin/intimin cell-adhesion fragments"/>
    <property type="match status" value="1"/>
</dbReference>
<dbReference type="RefSeq" id="WP_125672877.1">
    <property type="nucleotide sequence ID" value="NZ_RCOS01000171.1"/>
</dbReference>
<reference evidence="3 4" key="1">
    <citation type="submission" date="2018-10" db="EMBL/GenBank/DDBJ databases">
        <title>Co-occurring genomic capacity for anaerobic methane metabolism and dissimilatory sulfite reduction discovered in the Korarchaeota.</title>
        <authorList>
            <person name="Mckay L.J."/>
            <person name="Dlakic M."/>
            <person name="Fields M.W."/>
            <person name="Delmont T.O."/>
            <person name="Eren A.M."/>
            <person name="Jay Z.J."/>
            <person name="Klingelsmith K.B."/>
            <person name="Rusch D.B."/>
            <person name="Inskeep W.P."/>
        </authorList>
    </citation>
    <scope>NUCLEOTIDE SEQUENCE [LARGE SCALE GENOMIC DNA]</scope>
    <source>
        <strain evidence="3 4">MDKW</strain>
    </source>
</reference>
<evidence type="ECO:0000313" key="4">
    <source>
        <dbReference type="Proteomes" id="UP000277582"/>
    </source>
</evidence>
<comment type="similarity">
    <text evidence="1">Belongs to the intimin/invasin family.</text>
</comment>
<dbReference type="Pfam" id="PF02369">
    <property type="entry name" value="Big_1"/>
    <property type="match status" value="1"/>
</dbReference>
<accession>A0A429GCW2</accession>
<name>A0A429GCW2_9CREN</name>
<dbReference type="InterPro" id="IPR014756">
    <property type="entry name" value="Ig_E-set"/>
</dbReference>
<sequence length="1555" mass="170193">MYRRLLNLCVILLAILLISSTFEGFLASSFAIGDLVEVQNCSSYGKPLNVRDAPAGKVIGTKNDGARGTIIDGPVAASLNGITYTWWKIRWEDGLVGWSAEGYPGGVYYLKKVSSEAPKPSPVINSVTSGLTASSSRQKVDIYGSGFQYGASLGLWDPSGTLITDHSEYFVDSTYIYFYATLSVAGSWKVQVINPDGQRSNQYIFQVTYPPIVETAPGASSGQGQIQVTGGKPDLTVEGVSVDKTKVSIGDSLTVTFSIKNVGNAASGTFRYRISLSPYMYGSTYPMNYFYDSLEAGQSKILTKTVTIPSVPEGYYYVTVYVDDNGAISESNEDNNIGSTGAPGGQEQIYVQSSGVNPLPYTTPQKVTLTLYVHEESKDGPLLSGVRVAGYDGAGKSFDQTTDGGYVVIEGTPGKWHFTISKEGYKDVIWDQYITEACTKHAYFTEKIKVTYPPTPTPMLTFTSLEPSTIETSESTYYANLIATGTNFYNVVQITFTWSGPDSGTATWCKGDSNWNAGVTVNSDTSMTLRPRVLYQESGTQQKTWNWIVTLKDNTGATASRQFTVIYKSPTPTSTTAPQVTGVSPSRLTASPSRQWISVIGNNFVSGATVTLQIGSNIYSIPQDRTRLVGSTQIDVFVGLTDPGTWKVWVTNPDGQKSNIFSFTVETSQKVQTPSSNLIPGKDVPTKAPDFFQRVLTKIGISTSDFAIQALIIWTRYENTNAYWNPLATTWSMGEKSWNFNSAGVKNYGDEGTGVQATANTLALSYYGPIRDMLALRSFDEQALRRAVAKWSGLDPSSSYVIGLVNEWRSIYPQAPSVPSSPQKDATTMPSQCRNNPQYISMDDAARYALDAGFNEDEAVKIVAIAWAESSGNIYACNANKENGIIWSWDRGILQINSHSHGEGTPIPVTDEQAFNPAEAFKQAYRIYKERGFEEWEAFNKGTWKTYENDAKKAVDKVIAQIVQPVTSTPTSPSAISNVTLTPTPSQQAPLPPLQAPQTIPNVPILISPDNGETMTTRTITFTWSKVPGATSYLIEIDGPTSKLEIVPTASYTTTLAPGSYIWRVKAHNDVGWSDWTQIRSFTITVPLSVQMTAKPSKITTSQISTIMVTVTSDGNPVSGASVSLSTTGGSLTKTSGVTDSNGQFTSAFSSSVTGSFTITARVSKPGYTGLGSTQIVVSPLSVFKLASYNVWYSTEGKVFASVTVENLDNVKREINIALAIQDPEGNSHSAKEYKTISLEPRGSQSITLSLDIPMIIGDYKAKITIWTYGPHKTESRELTFSVAAASSYDQQSLAIANKWKNARLVSIPKEEFYKNFDKIKKSLISSEEEITVGWDVIKEWAVYGIEEALPIPVPEEYIRAFVEGRFKEIPSKDRALIEAGLLGIKKLGEKRFESVLKKVLTKEMAKKLLKESAKAQGMSEEIAEKTSMKLAEVLVAKEAAKRALILTKAIFAAIDTKEPLDKTFDWAFGSSRVRLREITNILKLGYLTTETQNHVNFIIREEQGGFVIYLVSYEYYYSEPLYTSSPKIDGAPRKVIQYEIGTYNQIPPIFEGGS</sequence>
<evidence type="ECO:0000256" key="1">
    <source>
        <dbReference type="ARBA" id="ARBA00010116"/>
    </source>
</evidence>
<dbReference type="SUPFAM" id="SSF53955">
    <property type="entry name" value="Lysozyme-like"/>
    <property type="match status" value="1"/>
</dbReference>
<dbReference type="InterPro" id="IPR023346">
    <property type="entry name" value="Lysozyme-like_dom_sf"/>
</dbReference>
<evidence type="ECO:0000313" key="3">
    <source>
        <dbReference type="EMBL" id="RSN71657.1"/>
    </source>
</evidence>
<keyword evidence="4" id="KW-1185">Reference proteome</keyword>
<feature type="domain" description="Big-1" evidence="2">
    <location>
        <begin position="1088"/>
        <end position="1173"/>
    </location>
</feature>
<dbReference type="SMART" id="SM00634">
    <property type="entry name" value="BID_1"/>
    <property type="match status" value="1"/>
</dbReference>
<dbReference type="EMBL" id="RCOS01000171">
    <property type="protein sequence ID" value="RSN71657.1"/>
    <property type="molecule type" value="Genomic_DNA"/>
</dbReference>
<dbReference type="SUPFAM" id="SSF49265">
    <property type="entry name" value="Fibronectin type III"/>
    <property type="match status" value="1"/>
</dbReference>
<dbReference type="SUPFAM" id="SSF81296">
    <property type="entry name" value="E set domains"/>
    <property type="match status" value="1"/>
</dbReference>
<dbReference type="InterPro" id="IPR003344">
    <property type="entry name" value="Big_1_dom"/>
</dbReference>
<protein>
    <recommendedName>
        <fullName evidence="2">Big-1 domain-containing protein</fullName>
    </recommendedName>
</protein>
<evidence type="ECO:0000259" key="2">
    <source>
        <dbReference type="SMART" id="SM00634"/>
    </source>
</evidence>
<gene>
    <name evidence="3" type="ORF">D6D85_15555</name>
</gene>
<dbReference type="InterPro" id="IPR036116">
    <property type="entry name" value="FN3_sf"/>
</dbReference>
<organism evidence="3 4">
    <name type="scientific">Candidatus Methanodesulfokora washburnensis</name>
    <dbReference type="NCBI Taxonomy" id="2478471"/>
    <lineage>
        <taxon>Archaea</taxon>
        <taxon>Thermoproteota</taxon>
        <taxon>Candidatus Korarchaeia</taxon>
        <taxon>Candidatus Korarchaeia incertae sedis</taxon>
        <taxon>Candidatus Methanodesulfokora</taxon>
    </lineage>
</organism>
<proteinExistence type="inferred from homology"/>
<dbReference type="InterPro" id="IPR008964">
    <property type="entry name" value="Invasin/intimin_cell_adhesion"/>
</dbReference>
<dbReference type="Pfam" id="PF18896">
    <property type="entry name" value="SLT_3"/>
    <property type="match status" value="1"/>
</dbReference>
<comment type="caution">
    <text evidence="3">The sequence shown here is derived from an EMBL/GenBank/DDBJ whole genome shotgun (WGS) entry which is preliminary data.</text>
</comment>
<dbReference type="InterPro" id="IPR043992">
    <property type="entry name" value="SLT_3"/>
</dbReference>
<dbReference type="Gene3D" id="2.60.40.10">
    <property type="entry name" value="Immunoglobulins"/>
    <property type="match status" value="5"/>
</dbReference>
<dbReference type="InterPro" id="IPR011635">
    <property type="entry name" value="CARDB"/>
</dbReference>
<dbReference type="Pfam" id="PF07705">
    <property type="entry name" value="CARDB"/>
    <property type="match status" value="1"/>
</dbReference>
<dbReference type="InterPro" id="IPR013783">
    <property type="entry name" value="Ig-like_fold"/>
</dbReference>
<dbReference type="Proteomes" id="UP000277582">
    <property type="component" value="Unassembled WGS sequence"/>
</dbReference>